<keyword evidence="2" id="KW-1185">Reference proteome</keyword>
<dbReference type="EMBL" id="QTSX02001492">
    <property type="protein sequence ID" value="KAJ9081198.1"/>
    <property type="molecule type" value="Genomic_DNA"/>
</dbReference>
<reference evidence="1" key="1">
    <citation type="submission" date="2022-04" db="EMBL/GenBank/DDBJ databases">
        <title>Genome of the entomopathogenic fungus Entomophthora muscae.</title>
        <authorList>
            <person name="Elya C."/>
            <person name="Lovett B.R."/>
            <person name="Lee E."/>
            <person name="Macias A.M."/>
            <person name="Hajek A.E."/>
            <person name="De Bivort B.L."/>
            <person name="Kasson M.T."/>
            <person name="De Fine Licht H.H."/>
            <person name="Stajich J.E."/>
        </authorList>
    </citation>
    <scope>NUCLEOTIDE SEQUENCE</scope>
    <source>
        <strain evidence="1">Berkeley</strain>
    </source>
</reference>
<accession>A0ACC2U2X7</accession>
<evidence type="ECO:0000313" key="2">
    <source>
        <dbReference type="Proteomes" id="UP001165960"/>
    </source>
</evidence>
<dbReference type="Proteomes" id="UP001165960">
    <property type="component" value="Unassembled WGS sequence"/>
</dbReference>
<evidence type="ECO:0000313" key="1">
    <source>
        <dbReference type="EMBL" id="KAJ9081198.1"/>
    </source>
</evidence>
<name>A0ACC2U2X7_9FUNG</name>
<protein>
    <submittedName>
        <fullName evidence="1">Uncharacterized protein</fullName>
    </submittedName>
</protein>
<comment type="caution">
    <text evidence="1">The sequence shown here is derived from an EMBL/GenBank/DDBJ whole genome shotgun (WGS) entry which is preliminary data.</text>
</comment>
<gene>
    <name evidence="1" type="ORF">DSO57_1017212</name>
</gene>
<organism evidence="1 2">
    <name type="scientific">Entomophthora muscae</name>
    <dbReference type="NCBI Taxonomy" id="34485"/>
    <lineage>
        <taxon>Eukaryota</taxon>
        <taxon>Fungi</taxon>
        <taxon>Fungi incertae sedis</taxon>
        <taxon>Zoopagomycota</taxon>
        <taxon>Entomophthoromycotina</taxon>
        <taxon>Entomophthoromycetes</taxon>
        <taxon>Entomophthorales</taxon>
        <taxon>Entomophthoraceae</taxon>
        <taxon>Entomophthora</taxon>
    </lineage>
</organism>
<proteinExistence type="predicted"/>
<sequence length="320" mass="35107">MGKQASFYAVKAGNKPGVYTTWAQCQQQTKGFSGAKYQKFNSKAEAEAFVKSGKVLGNVKDAVIKKTKKDNQASKQAAKSISKRKSKSPEPVEESSEMEEQSQDKDELEEVEEEEAKLEDTDEEEGEEIENEEEDKLEEEEEDGMEDKNGDKEDVEDLAPSEPATCAVKEDSAGIIYTGDISRGRGRKVCAGLGVYFGEDSCNISERLPGSKQNNKRAELTAGIRALENAPTEQAIEIHTASIYLVQGVTELIPKLAKEGWLTAKGTEVENRDLLETLDTLVSERKVKPQWIHVADQTKVPGIERANELAAAGASLETSE</sequence>